<comment type="caution">
    <text evidence="2">The sequence shown here is derived from an EMBL/GenBank/DDBJ whole genome shotgun (WGS) entry which is preliminary data.</text>
</comment>
<dbReference type="Proteomes" id="UP001147830">
    <property type="component" value="Unassembled WGS sequence"/>
</dbReference>
<proteinExistence type="predicted"/>
<evidence type="ECO:0000259" key="1">
    <source>
        <dbReference type="Pfam" id="PF18735"/>
    </source>
</evidence>
<dbReference type="RefSeq" id="WP_260975519.1">
    <property type="nucleotide sequence ID" value="NZ_JAOANI010000014.1"/>
</dbReference>
<keyword evidence="3" id="KW-1185">Reference proteome</keyword>
<dbReference type="Pfam" id="PF18735">
    <property type="entry name" value="HEPN_RiboL-PSP"/>
    <property type="match status" value="1"/>
</dbReference>
<dbReference type="AlphaFoldDB" id="A0A9X2WDW7"/>
<evidence type="ECO:0000313" key="2">
    <source>
        <dbReference type="EMBL" id="MCT7358626.1"/>
    </source>
</evidence>
<dbReference type="EMBL" id="JAOANI010000014">
    <property type="protein sequence ID" value="MCT7358626.1"/>
    <property type="molecule type" value="Genomic_DNA"/>
</dbReference>
<feature type="domain" description="RiboL-PSP-HEPN" evidence="1">
    <location>
        <begin position="13"/>
        <end position="175"/>
    </location>
</feature>
<reference evidence="2" key="1">
    <citation type="journal article" date="2022" name="Front. Microbiol.">
        <title>Genome-based taxonomic rearrangement of Oceanobacter-related bacteria including the description of Thalassolituus hydrocarbonoclasticus sp. nov. and Thalassolituus pacificus sp. nov. and emended description of the genus Thalassolituus.</title>
        <authorList>
            <person name="Dong C."/>
            <person name="Wei L."/>
            <person name="Wang J."/>
            <person name="Lai Q."/>
            <person name="Huang Z."/>
            <person name="Shao Z."/>
        </authorList>
    </citation>
    <scope>NUCLEOTIDE SEQUENCE</scope>
    <source>
        <strain evidence="2">59MF3M-4</strain>
    </source>
</reference>
<evidence type="ECO:0000313" key="3">
    <source>
        <dbReference type="Proteomes" id="UP001147830"/>
    </source>
</evidence>
<gene>
    <name evidence="2" type="ORF">NYR02_06295</name>
</gene>
<accession>A0A9X2WDW7</accession>
<sequence length="177" mass="20735">MSKARDNFDIAIQDAERILDAYDKLNRDRIDNRDPEELKRAALIMSLTAWETYVEDRITEVLQNQMRTLDGSQVARFVTETLKRELKYFHTPNTRKTKELFERFLNIDVTAGWNWAGFESKTSTVRLDEWIKKRGDAVHRSVMDKQSGHLVSREDMKKCVTFFKNLVEATDKTLAAE</sequence>
<dbReference type="InterPro" id="IPR041519">
    <property type="entry name" value="HEPN_RiboL-PSP"/>
</dbReference>
<organism evidence="2 3">
    <name type="scientific">Thalassolituus pacificus</name>
    <dbReference type="NCBI Taxonomy" id="2975440"/>
    <lineage>
        <taxon>Bacteria</taxon>
        <taxon>Pseudomonadati</taxon>
        <taxon>Pseudomonadota</taxon>
        <taxon>Gammaproteobacteria</taxon>
        <taxon>Oceanospirillales</taxon>
        <taxon>Oceanospirillaceae</taxon>
        <taxon>Thalassolituus</taxon>
    </lineage>
</organism>
<reference evidence="2" key="2">
    <citation type="submission" date="2022-08" db="EMBL/GenBank/DDBJ databases">
        <authorList>
            <person name="Dong C."/>
        </authorList>
    </citation>
    <scope>NUCLEOTIDE SEQUENCE</scope>
    <source>
        <strain evidence="2">59MF3M-4</strain>
    </source>
</reference>
<name>A0A9X2WDW7_9GAMM</name>
<protein>
    <submittedName>
        <fullName evidence="2">HEPN domain-containing protein</fullName>
    </submittedName>
</protein>